<keyword evidence="6" id="KW-0547">Nucleotide-binding</keyword>
<feature type="domain" description="Poly A polymerase head" evidence="10">
    <location>
        <begin position="23"/>
        <end position="143"/>
    </location>
</feature>
<evidence type="ECO:0000256" key="2">
    <source>
        <dbReference type="ARBA" id="ARBA00022679"/>
    </source>
</evidence>
<dbReference type="InterPro" id="IPR032828">
    <property type="entry name" value="PolyA_RNA-bd"/>
</dbReference>
<proteinExistence type="inferred from homology"/>
<dbReference type="GO" id="GO:0004810">
    <property type="term" value="F:CCA tRNA nucleotidyltransferase activity"/>
    <property type="evidence" value="ECO:0007669"/>
    <property type="project" value="UniProtKB-EC"/>
</dbReference>
<evidence type="ECO:0000256" key="5">
    <source>
        <dbReference type="ARBA" id="ARBA00022723"/>
    </source>
</evidence>
<dbReference type="Gene3D" id="3.30.460.10">
    <property type="entry name" value="Beta Polymerase, domain 2"/>
    <property type="match status" value="1"/>
</dbReference>
<evidence type="ECO:0000256" key="4">
    <source>
        <dbReference type="ARBA" id="ARBA00022695"/>
    </source>
</evidence>
<comment type="caution">
    <text evidence="13">The sequence shown here is derived from an EMBL/GenBank/DDBJ whole genome shotgun (WGS) entry which is preliminary data.</text>
</comment>
<keyword evidence="14" id="KW-1185">Reference proteome</keyword>
<sequence length="439" mass="48969">MTMQLERGAKKVIQRLLENGYEAYMVGGCVRDRQLNRTVKDYDIATSAKPDQVQRLFRRTIPTGLQHGTITVKVDDCLYEVTTFRLESGYADFRRPAEVQYIDSLYEDLRRRDFTMNAMALDLEGRLIDPFHGMDDVASRLLRCVGDASERFREDALRMLRCIRFAAEYDLDIERQTWHSLLVEAPLLAHIAMERVRMELERMLTGANPKRAVELLIESGLMANAKQPLLLAALEPGKLSPAWGNLDSVTTKLAYLYWHAGAGAAEAESELRKLTFSKQQLEQVRQVLAAAAGLSRQLAEAEAGTEASGESGEARLERAWKLTAVAFGAAAVEAVRNIAAADPAAWTKLGVSIDMSGSLAENGNRWLRDMPVQRLDELRINGKDLIALMNRPAGAWISQVMGHLLRETALNRLENEKEALLAEAGRYEAGVLRQESGPI</sequence>
<comment type="cofactor">
    <cofactor evidence="1">
        <name>Mg(2+)</name>
        <dbReference type="ChEBI" id="CHEBI:18420"/>
    </cofactor>
</comment>
<feature type="domain" description="CCA-adding enzyme C-terminal" evidence="12">
    <location>
        <begin position="246"/>
        <end position="423"/>
    </location>
</feature>
<name>A0A4R5KWH1_9BACL</name>
<evidence type="ECO:0000259" key="12">
    <source>
        <dbReference type="Pfam" id="PF13735"/>
    </source>
</evidence>
<keyword evidence="3" id="KW-0819">tRNA processing</keyword>
<keyword evidence="5" id="KW-0479">Metal-binding</keyword>
<dbReference type="SUPFAM" id="SSF81891">
    <property type="entry name" value="Poly A polymerase C-terminal region-like"/>
    <property type="match status" value="1"/>
</dbReference>
<keyword evidence="7" id="KW-0460">Magnesium</keyword>
<dbReference type="Pfam" id="PF13735">
    <property type="entry name" value="tRNA_NucTran2_2"/>
    <property type="match status" value="1"/>
</dbReference>
<evidence type="ECO:0000256" key="8">
    <source>
        <dbReference type="ARBA" id="ARBA00022884"/>
    </source>
</evidence>
<keyword evidence="8 9" id="KW-0694">RNA-binding</keyword>
<dbReference type="InterPro" id="IPR050264">
    <property type="entry name" value="Bact_CCA-adding_enz_type3_sf"/>
</dbReference>
<feature type="domain" description="tRNA nucleotidyltransferase/poly(A) polymerase RNA and SrmB- binding" evidence="11">
    <location>
        <begin position="171"/>
        <end position="224"/>
    </location>
</feature>
<organism evidence="13 14">
    <name type="scientific">Paenibacillus piri</name>
    <dbReference type="NCBI Taxonomy" id="2547395"/>
    <lineage>
        <taxon>Bacteria</taxon>
        <taxon>Bacillati</taxon>
        <taxon>Bacillota</taxon>
        <taxon>Bacilli</taxon>
        <taxon>Bacillales</taxon>
        <taxon>Paenibacillaceae</taxon>
        <taxon>Paenibacillus</taxon>
    </lineage>
</organism>
<dbReference type="InterPro" id="IPR002646">
    <property type="entry name" value="PolA_pol_head_dom"/>
</dbReference>
<dbReference type="Gene3D" id="1.10.3090.10">
    <property type="entry name" value="cca-adding enzyme, domain 2"/>
    <property type="match status" value="1"/>
</dbReference>
<gene>
    <name evidence="13" type="ORF">E1757_05850</name>
</gene>
<dbReference type="InterPro" id="IPR032810">
    <property type="entry name" value="CCA-adding_enz_C"/>
</dbReference>
<evidence type="ECO:0000256" key="3">
    <source>
        <dbReference type="ARBA" id="ARBA00022694"/>
    </source>
</evidence>
<dbReference type="AlphaFoldDB" id="A0A4R5KWH1"/>
<accession>A0A4R5KWH1</accession>
<dbReference type="CDD" id="cd05398">
    <property type="entry name" value="NT_ClassII-CCAase"/>
    <property type="match status" value="1"/>
</dbReference>
<evidence type="ECO:0000259" key="10">
    <source>
        <dbReference type="Pfam" id="PF01743"/>
    </source>
</evidence>
<evidence type="ECO:0000313" key="14">
    <source>
        <dbReference type="Proteomes" id="UP000295636"/>
    </source>
</evidence>
<dbReference type="GO" id="GO:0008033">
    <property type="term" value="P:tRNA processing"/>
    <property type="evidence" value="ECO:0007669"/>
    <property type="project" value="UniProtKB-KW"/>
</dbReference>
<dbReference type="PANTHER" id="PTHR46173">
    <property type="entry name" value="CCA TRNA NUCLEOTIDYLTRANSFERASE 1, MITOCHONDRIAL"/>
    <property type="match status" value="1"/>
</dbReference>
<dbReference type="NCBIfam" id="NF009814">
    <property type="entry name" value="PRK13299.1"/>
    <property type="match status" value="1"/>
</dbReference>
<dbReference type="Pfam" id="PF01743">
    <property type="entry name" value="PolyA_pol"/>
    <property type="match status" value="1"/>
</dbReference>
<evidence type="ECO:0000256" key="7">
    <source>
        <dbReference type="ARBA" id="ARBA00022842"/>
    </source>
</evidence>
<dbReference type="RefSeq" id="WP_133225914.1">
    <property type="nucleotide sequence ID" value="NZ_SMRT01000002.1"/>
</dbReference>
<keyword evidence="4 13" id="KW-0548">Nucleotidyltransferase</keyword>
<dbReference type="GO" id="GO:0046872">
    <property type="term" value="F:metal ion binding"/>
    <property type="evidence" value="ECO:0007669"/>
    <property type="project" value="UniProtKB-KW"/>
</dbReference>
<dbReference type="EMBL" id="SMRT01000002">
    <property type="protein sequence ID" value="TDF99377.1"/>
    <property type="molecule type" value="Genomic_DNA"/>
</dbReference>
<comment type="similarity">
    <text evidence="9">Belongs to the tRNA nucleotidyltransferase/poly(A) polymerase family.</text>
</comment>
<dbReference type="GO" id="GO:0000166">
    <property type="term" value="F:nucleotide binding"/>
    <property type="evidence" value="ECO:0007669"/>
    <property type="project" value="UniProtKB-KW"/>
</dbReference>
<evidence type="ECO:0000256" key="6">
    <source>
        <dbReference type="ARBA" id="ARBA00022741"/>
    </source>
</evidence>
<dbReference type="PANTHER" id="PTHR46173:SF1">
    <property type="entry name" value="CCA TRNA NUCLEOTIDYLTRANSFERASE 1, MITOCHONDRIAL"/>
    <property type="match status" value="1"/>
</dbReference>
<dbReference type="Proteomes" id="UP000295636">
    <property type="component" value="Unassembled WGS sequence"/>
</dbReference>
<dbReference type="InterPro" id="IPR043519">
    <property type="entry name" value="NT_sf"/>
</dbReference>
<keyword evidence="2 9" id="KW-0808">Transferase</keyword>
<evidence type="ECO:0000259" key="11">
    <source>
        <dbReference type="Pfam" id="PF12627"/>
    </source>
</evidence>
<dbReference type="Gene3D" id="1.10.246.80">
    <property type="match status" value="1"/>
</dbReference>
<dbReference type="SUPFAM" id="SSF81301">
    <property type="entry name" value="Nucleotidyltransferase"/>
    <property type="match status" value="1"/>
</dbReference>
<protein>
    <submittedName>
        <fullName evidence="13">CCA tRNA nucleotidyltransferase</fullName>
        <ecNumber evidence="13">2.7.7.72</ecNumber>
    </submittedName>
</protein>
<evidence type="ECO:0000313" key="13">
    <source>
        <dbReference type="EMBL" id="TDF99377.1"/>
    </source>
</evidence>
<dbReference type="GO" id="GO:0000049">
    <property type="term" value="F:tRNA binding"/>
    <property type="evidence" value="ECO:0007669"/>
    <property type="project" value="TreeGrafter"/>
</dbReference>
<evidence type="ECO:0000256" key="1">
    <source>
        <dbReference type="ARBA" id="ARBA00001946"/>
    </source>
</evidence>
<dbReference type="OrthoDB" id="9805698at2"/>
<evidence type="ECO:0000256" key="9">
    <source>
        <dbReference type="RuleBase" id="RU003953"/>
    </source>
</evidence>
<dbReference type="Pfam" id="PF12627">
    <property type="entry name" value="PolyA_pol_RNAbd"/>
    <property type="match status" value="1"/>
</dbReference>
<reference evidence="13 14" key="1">
    <citation type="submission" date="2019-03" db="EMBL/GenBank/DDBJ databases">
        <title>This is whole genome sequence of Paenibacillus sp MS74 strain.</title>
        <authorList>
            <person name="Trinh H.N."/>
        </authorList>
    </citation>
    <scope>NUCLEOTIDE SEQUENCE [LARGE SCALE GENOMIC DNA]</scope>
    <source>
        <strain evidence="13 14">MS74</strain>
    </source>
</reference>
<dbReference type="EC" id="2.7.7.72" evidence="13"/>